<keyword evidence="10" id="KW-1185">Reference proteome</keyword>
<feature type="transmembrane region" description="Helical" evidence="7">
    <location>
        <begin position="104"/>
        <end position="127"/>
    </location>
</feature>
<evidence type="ECO:0000256" key="4">
    <source>
        <dbReference type="ARBA" id="ARBA00022692"/>
    </source>
</evidence>
<feature type="transmembrane region" description="Helical" evidence="7">
    <location>
        <begin position="259"/>
        <end position="276"/>
    </location>
</feature>
<dbReference type="SUPFAM" id="SSF161098">
    <property type="entry name" value="MetI-like"/>
    <property type="match status" value="1"/>
</dbReference>
<dbReference type="InterPro" id="IPR000515">
    <property type="entry name" value="MetI-like"/>
</dbReference>
<dbReference type="EMBL" id="JBAPLU010000012">
    <property type="protein sequence ID" value="MEI4272642.1"/>
    <property type="molecule type" value="Genomic_DNA"/>
</dbReference>
<dbReference type="PANTHER" id="PTHR47737">
    <property type="entry name" value="GLYCINE BETAINE/PROLINE BETAINE TRANSPORT SYSTEM PERMEASE PROTEIN PROW"/>
    <property type="match status" value="1"/>
</dbReference>
<dbReference type="PROSITE" id="PS50928">
    <property type="entry name" value="ABC_TM1"/>
    <property type="match status" value="1"/>
</dbReference>
<proteinExistence type="inferred from homology"/>
<evidence type="ECO:0000259" key="8">
    <source>
        <dbReference type="PROSITE" id="PS50928"/>
    </source>
</evidence>
<comment type="caution">
    <text evidence="9">The sequence shown here is derived from an EMBL/GenBank/DDBJ whole genome shotgun (WGS) entry which is preliminary data.</text>
</comment>
<evidence type="ECO:0000256" key="6">
    <source>
        <dbReference type="ARBA" id="ARBA00023136"/>
    </source>
</evidence>
<dbReference type="Gene3D" id="1.10.3720.10">
    <property type="entry name" value="MetI-like"/>
    <property type="match status" value="1"/>
</dbReference>
<name>A0ABU8DX77_9ACTN</name>
<sequence length="312" mass="31963">MSEATVHAADALDDLPRIPLGDWLETAFDWSTDTFGLVFDAVGAAVETSVEGLTDALLAVPALVLSLVFALLGLLARSAAFAVGSALGFALVVSMGLWPEAMETLALVGFAAAVAALVAVPVGILAARHDRVSALLRPVLDFMQTMPAFVYLVPAVTLFSIGLVPGVVTTIVFALPPGVRLTELGIRQVDVETVEAGRAFGSSPGQILRGIQLPLARPTILAGINQVIMLALSMSVIAGIVGAGGLGQAVVTSISRLDLALGFEAGISVVVLAIWLDRLTAALGAGGSRLRLPRRGGQTTADAELTTAPGRA</sequence>
<keyword evidence="3" id="KW-1003">Cell membrane</keyword>
<evidence type="ECO:0000313" key="10">
    <source>
        <dbReference type="Proteomes" id="UP001361570"/>
    </source>
</evidence>
<dbReference type="Pfam" id="PF00528">
    <property type="entry name" value="BPD_transp_1"/>
    <property type="match status" value="1"/>
</dbReference>
<accession>A0ABU8DX77</accession>
<evidence type="ECO:0000256" key="3">
    <source>
        <dbReference type="ARBA" id="ARBA00022475"/>
    </source>
</evidence>
<feature type="transmembrane region" description="Helical" evidence="7">
    <location>
        <begin position="227"/>
        <end position="247"/>
    </location>
</feature>
<feature type="transmembrane region" description="Helical" evidence="7">
    <location>
        <begin position="80"/>
        <end position="98"/>
    </location>
</feature>
<dbReference type="InterPro" id="IPR035906">
    <property type="entry name" value="MetI-like_sf"/>
</dbReference>
<gene>
    <name evidence="9" type="ORF">TEK04_13000</name>
</gene>
<dbReference type="CDD" id="cd06261">
    <property type="entry name" value="TM_PBP2"/>
    <property type="match status" value="1"/>
</dbReference>
<reference evidence="9 10" key="1">
    <citation type="submission" date="2024-03" db="EMBL/GenBank/DDBJ databases">
        <title>Draft genome sequence of Klenkia sp. LSe6-5.</title>
        <authorList>
            <person name="Duangmal K."/>
            <person name="Chantavorakit T."/>
        </authorList>
    </citation>
    <scope>NUCLEOTIDE SEQUENCE [LARGE SCALE GENOMIC DNA]</scope>
    <source>
        <strain evidence="9 10">LSe6-5</strain>
    </source>
</reference>
<keyword evidence="4 7" id="KW-0812">Transmembrane</keyword>
<evidence type="ECO:0000256" key="2">
    <source>
        <dbReference type="ARBA" id="ARBA00022448"/>
    </source>
</evidence>
<feature type="domain" description="ABC transmembrane type-1" evidence="8">
    <location>
        <begin position="101"/>
        <end position="280"/>
    </location>
</feature>
<dbReference type="RefSeq" id="WP_336404772.1">
    <property type="nucleotide sequence ID" value="NZ_JBAPLU010000012.1"/>
</dbReference>
<protein>
    <submittedName>
        <fullName evidence="9">ABC transporter permease subunit</fullName>
    </submittedName>
</protein>
<evidence type="ECO:0000313" key="9">
    <source>
        <dbReference type="EMBL" id="MEI4272642.1"/>
    </source>
</evidence>
<comment type="subcellular location">
    <subcellularLocation>
        <location evidence="7">Cell membrane</location>
        <topology evidence="7">Multi-pass membrane protein</topology>
    </subcellularLocation>
    <subcellularLocation>
        <location evidence="1">Membrane</location>
        <topology evidence="1">Multi-pass membrane protein</topology>
    </subcellularLocation>
</comment>
<dbReference type="PANTHER" id="PTHR47737:SF1">
    <property type="entry name" value="GLYCINE BETAINE_PROLINE BETAINE TRANSPORT SYSTEM PERMEASE PROTEIN PROW"/>
    <property type="match status" value="1"/>
</dbReference>
<keyword evidence="6 7" id="KW-0472">Membrane</keyword>
<dbReference type="Proteomes" id="UP001361570">
    <property type="component" value="Unassembled WGS sequence"/>
</dbReference>
<organism evidence="9 10">
    <name type="scientific">Klenkia sesuvii</name>
    <dbReference type="NCBI Taxonomy" id="3103137"/>
    <lineage>
        <taxon>Bacteria</taxon>
        <taxon>Bacillati</taxon>
        <taxon>Actinomycetota</taxon>
        <taxon>Actinomycetes</taxon>
        <taxon>Geodermatophilales</taxon>
        <taxon>Geodermatophilaceae</taxon>
        <taxon>Klenkia</taxon>
    </lineage>
</organism>
<evidence type="ECO:0000256" key="7">
    <source>
        <dbReference type="RuleBase" id="RU363032"/>
    </source>
</evidence>
<evidence type="ECO:0000256" key="1">
    <source>
        <dbReference type="ARBA" id="ARBA00004141"/>
    </source>
</evidence>
<keyword evidence="2 7" id="KW-0813">Transport</keyword>
<feature type="transmembrane region" description="Helical" evidence="7">
    <location>
        <begin position="148"/>
        <end position="175"/>
    </location>
</feature>
<comment type="similarity">
    <text evidence="7">Belongs to the binding-protein-dependent transport system permease family.</text>
</comment>
<feature type="transmembrane region" description="Helical" evidence="7">
    <location>
        <begin position="56"/>
        <end position="75"/>
    </location>
</feature>
<keyword evidence="5 7" id="KW-1133">Transmembrane helix</keyword>
<evidence type="ECO:0000256" key="5">
    <source>
        <dbReference type="ARBA" id="ARBA00022989"/>
    </source>
</evidence>